<keyword evidence="2" id="KW-0645">Protease</keyword>
<dbReference type="GO" id="GO:0004180">
    <property type="term" value="F:carboxypeptidase activity"/>
    <property type="evidence" value="ECO:0007669"/>
    <property type="project" value="UniProtKB-KW"/>
</dbReference>
<evidence type="ECO:0000313" key="3">
    <source>
        <dbReference type="Proteomes" id="UP000243797"/>
    </source>
</evidence>
<dbReference type="Proteomes" id="UP000243797">
    <property type="component" value="Unassembled WGS sequence"/>
</dbReference>
<name>A0A2K1QFT2_9PEZI</name>
<dbReference type="EMBL" id="NKHZ01000088">
    <property type="protein sequence ID" value="PNS14005.1"/>
    <property type="molecule type" value="Genomic_DNA"/>
</dbReference>
<dbReference type="STRING" id="2082308.A0A2K1QFT2"/>
<sequence>MADAHNDFSGGICDCGGCGPCMGAFFCSPCLYGRIVHRMKHFPQPPEATGFSYMNGDCGLYYAVNCLTGGFAFIISMMKRTQHREKFGIEGSAFMDCLVSCCCTPCALAQAEKDLKVRSEAARLVDASGAPNQMYEKQETGMVYQPGEPQVVHESVAVKKN</sequence>
<evidence type="ECO:0000256" key="1">
    <source>
        <dbReference type="SAM" id="Phobius"/>
    </source>
</evidence>
<dbReference type="Pfam" id="PF04749">
    <property type="entry name" value="PLAC8"/>
    <property type="match status" value="1"/>
</dbReference>
<dbReference type="InParanoid" id="A0A2K1QFT2"/>
<keyword evidence="1" id="KW-1133">Transmembrane helix</keyword>
<dbReference type="AlphaFoldDB" id="A0A2K1QFT2"/>
<dbReference type="InterPro" id="IPR006461">
    <property type="entry name" value="PLAC_motif_containing"/>
</dbReference>
<protein>
    <submittedName>
        <fullName evidence="2">Pheromone-processing carboxypeptidase KEX1</fullName>
    </submittedName>
</protein>
<keyword evidence="1" id="KW-0472">Membrane</keyword>
<reference evidence="2 3" key="1">
    <citation type="submission" date="2017-06" db="EMBL/GenBank/DDBJ databases">
        <title>Draft genome sequence of a variant of Elsinoe murrayae.</title>
        <authorList>
            <person name="Cheng Q."/>
        </authorList>
    </citation>
    <scope>NUCLEOTIDE SEQUENCE [LARGE SCALE GENOMIC DNA]</scope>
    <source>
        <strain evidence="2 3">CQ-2017a</strain>
    </source>
</reference>
<comment type="caution">
    <text evidence="2">The sequence shown here is derived from an EMBL/GenBank/DDBJ whole genome shotgun (WGS) entry which is preliminary data.</text>
</comment>
<keyword evidence="2" id="KW-0378">Hydrolase</keyword>
<organism evidence="2 3">
    <name type="scientific">Sphaceloma murrayae</name>
    <dbReference type="NCBI Taxonomy" id="2082308"/>
    <lineage>
        <taxon>Eukaryota</taxon>
        <taxon>Fungi</taxon>
        <taxon>Dikarya</taxon>
        <taxon>Ascomycota</taxon>
        <taxon>Pezizomycotina</taxon>
        <taxon>Dothideomycetes</taxon>
        <taxon>Dothideomycetidae</taxon>
        <taxon>Myriangiales</taxon>
        <taxon>Elsinoaceae</taxon>
        <taxon>Sphaceloma</taxon>
    </lineage>
</organism>
<keyword evidence="3" id="KW-1185">Reference proteome</keyword>
<accession>A0A2K1QFT2</accession>
<feature type="transmembrane region" description="Helical" evidence="1">
    <location>
        <begin position="59"/>
        <end position="78"/>
    </location>
</feature>
<keyword evidence="2" id="KW-0121">Carboxypeptidase</keyword>
<dbReference type="OrthoDB" id="1045822at2759"/>
<gene>
    <name evidence="2" type="ORF">CAC42_6518</name>
</gene>
<proteinExistence type="predicted"/>
<keyword evidence="1" id="KW-0812">Transmembrane</keyword>
<dbReference type="NCBIfam" id="TIGR01571">
    <property type="entry name" value="A_thal_Cys_rich"/>
    <property type="match status" value="1"/>
</dbReference>
<evidence type="ECO:0000313" key="2">
    <source>
        <dbReference type="EMBL" id="PNS14005.1"/>
    </source>
</evidence>
<dbReference type="PANTHER" id="PTHR15907">
    <property type="entry name" value="DUF614 FAMILY PROTEIN-RELATED"/>
    <property type="match status" value="1"/>
</dbReference>